<reference evidence="2 3" key="1">
    <citation type="submission" date="2015-12" db="EMBL/GenBank/DDBJ databases">
        <title>Draft genome sequence of Moniliophthora roreri, the causal agent of frosty pod rot of cacao.</title>
        <authorList>
            <person name="Aime M.C."/>
            <person name="Diaz-Valderrama J.R."/>
            <person name="Kijpornyongpan T."/>
            <person name="Phillips-Mora W."/>
        </authorList>
    </citation>
    <scope>NUCLEOTIDE SEQUENCE [LARGE SCALE GENOMIC DNA]</scope>
    <source>
        <strain evidence="2 3">MCA 2952</strain>
    </source>
</reference>
<dbReference type="SUPFAM" id="SSF56784">
    <property type="entry name" value="HAD-like"/>
    <property type="match status" value="1"/>
</dbReference>
<keyword evidence="1" id="KW-0378">Hydrolase</keyword>
<dbReference type="AlphaFoldDB" id="A0A0W0EYB6"/>
<dbReference type="GO" id="GO:0016787">
    <property type="term" value="F:hydrolase activity"/>
    <property type="evidence" value="ECO:0007669"/>
    <property type="project" value="UniProtKB-KW"/>
</dbReference>
<dbReference type="InterPro" id="IPR036412">
    <property type="entry name" value="HAD-like_sf"/>
</dbReference>
<dbReference type="Gene3D" id="3.40.50.1000">
    <property type="entry name" value="HAD superfamily/HAD-like"/>
    <property type="match status" value="1"/>
</dbReference>
<name>A0A0W0EYB6_MONRR</name>
<sequence>MDGIEALIFDVFGTTVDWRKSVVKELQEIGEKHGLPFSPEDWGDFADEWRVGYMENTRRIAGGGSGTNDVDTMHREILEGMLSSERWSKVGSVLDEPARKHLNFVWHRLEGWPDTVSGLYGLKKHTIVTCLSNGNIRLLVDMAKFADLPWDAIFSAALFDSYKPQVTRVVT</sequence>
<proteinExistence type="predicted"/>
<organism evidence="2 3">
    <name type="scientific">Moniliophthora roreri</name>
    <name type="common">Frosty pod rot fungus</name>
    <name type="synonym">Monilia roreri</name>
    <dbReference type="NCBI Taxonomy" id="221103"/>
    <lineage>
        <taxon>Eukaryota</taxon>
        <taxon>Fungi</taxon>
        <taxon>Dikarya</taxon>
        <taxon>Basidiomycota</taxon>
        <taxon>Agaricomycotina</taxon>
        <taxon>Agaricomycetes</taxon>
        <taxon>Agaricomycetidae</taxon>
        <taxon>Agaricales</taxon>
        <taxon>Marasmiineae</taxon>
        <taxon>Marasmiaceae</taxon>
        <taxon>Moniliophthora</taxon>
    </lineage>
</organism>
<dbReference type="InterPro" id="IPR023214">
    <property type="entry name" value="HAD_sf"/>
</dbReference>
<dbReference type="InterPro" id="IPR051540">
    <property type="entry name" value="S-2-haloacid_dehalogenase"/>
</dbReference>
<comment type="caution">
    <text evidence="2">The sequence shown here is derived from an EMBL/GenBank/DDBJ whole genome shotgun (WGS) entry which is preliminary data.</text>
</comment>
<gene>
    <name evidence="2" type="ORF">WG66_18472</name>
</gene>
<evidence type="ECO:0000313" key="2">
    <source>
        <dbReference type="EMBL" id="KTB29028.1"/>
    </source>
</evidence>
<dbReference type="PANTHER" id="PTHR43316:SF3">
    <property type="entry name" value="HALOACID DEHALOGENASE, TYPE II (AFU_ORTHOLOGUE AFUA_2G07750)-RELATED"/>
    <property type="match status" value="1"/>
</dbReference>
<dbReference type="eggNOG" id="ENOG502S19E">
    <property type="taxonomic scope" value="Eukaryota"/>
</dbReference>
<dbReference type="EMBL" id="LATX01002457">
    <property type="protein sequence ID" value="KTB29028.1"/>
    <property type="molecule type" value="Genomic_DNA"/>
</dbReference>
<dbReference type="Gene3D" id="1.10.150.750">
    <property type="match status" value="1"/>
</dbReference>
<dbReference type="PANTHER" id="PTHR43316">
    <property type="entry name" value="HYDROLASE, HALOACID DELAHOGENASE-RELATED"/>
    <property type="match status" value="1"/>
</dbReference>
<protein>
    <submittedName>
        <fullName evidence="2">Putative haloacid dehalogenase</fullName>
    </submittedName>
</protein>
<evidence type="ECO:0000256" key="1">
    <source>
        <dbReference type="ARBA" id="ARBA00022801"/>
    </source>
</evidence>
<evidence type="ECO:0000313" key="3">
    <source>
        <dbReference type="Proteomes" id="UP000054988"/>
    </source>
</evidence>
<dbReference type="Proteomes" id="UP000054988">
    <property type="component" value="Unassembled WGS sequence"/>
</dbReference>
<accession>A0A0W0EYB6</accession>